<evidence type="ECO:0000256" key="6">
    <source>
        <dbReference type="ARBA" id="ARBA00047942"/>
    </source>
</evidence>
<evidence type="ECO:0000313" key="8">
    <source>
        <dbReference type="EMBL" id="PPE05091.1"/>
    </source>
</evidence>
<evidence type="ECO:0000313" key="9">
    <source>
        <dbReference type="Proteomes" id="UP000239010"/>
    </source>
</evidence>
<dbReference type="PROSITE" id="PS00092">
    <property type="entry name" value="N6_MTASE"/>
    <property type="match status" value="1"/>
</dbReference>
<dbReference type="GO" id="GO:0032259">
    <property type="term" value="P:methylation"/>
    <property type="evidence" value="ECO:0007669"/>
    <property type="project" value="UniProtKB-KW"/>
</dbReference>
<dbReference type="EC" id="2.1.1.72" evidence="1"/>
<evidence type="ECO:0000256" key="1">
    <source>
        <dbReference type="ARBA" id="ARBA00011900"/>
    </source>
</evidence>
<keyword evidence="5" id="KW-0238">DNA-binding</keyword>
<dbReference type="EMBL" id="PHND01000001">
    <property type="protein sequence ID" value="PPE05091.1"/>
    <property type="molecule type" value="Genomic_DNA"/>
</dbReference>
<dbReference type="PRINTS" id="PR00507">
    <property type="entry name" value="N12N6MTFRASE"/>
</dbReference>
<dbReference type="Proteomes" id="UP000239010">
    <property type="component" value="Unassembled WGS sequence"/>
</dbReference>
<protein>
    <recommendedName>
        <fullName evidence="1">site-specific DNA-methyltransferase (adenine-specific)</fullName>
        <ecNumber evidence="1">2.1.1.72</ecNumber>
    </recommendedName>
</protein>
<evidence type="ECO:0000259" key="7">
    <source>
        <dbReference type="Pfam" id="PF02384"/>
    </source>
</evidence>
<dbReference type="InterPro" id="IPR002052">
    <property type="entry name" value="DNA_methylase_N6_adenine_CS"/>
</dbReference>
<reference evidence="8 9" key="1">
    <citation type="submission" date="2017-11" db="EMBL/GenBank/DDBJ databases">
        <title>Genome sequence of Entomoplasma ellychniae ELCN-1 (ATCC 43707).</title>
        <authorList>
            <person name="Lo W.-S."/>
            <person name="Gasparich G.E."/>
            <person name="Kuo C.-H."/>
        </authorList>
    </citation>
    <scope>NUCLEOTIDE SEQUENCE [LARGE SCALE GENOMIC DNA]</scope>
    <source>
        <strain evidence="8 9">ELCN-1</strain>
    </source>
</reference>
<dbReference type="InterPro" id="IPR003356">
    <property type="entry name" value="DNA_methylase_A-5"/>
</dbReference>
<dbReference type="GO" id="GO:0009007">
    <property type="term" value="F:site-specific DNA-methyltransferase (adenine-specific) activity"/>
    <property type="evidence" value="ECO:0007669"/>
    <property type="project" value="UniProtKB-EC"/>
</dbReference>
<keyword evidence="9" id="KW-1185">Reference proteome</keyword>
<keyword evidence="3" id="KW-0808">Transferase</keyword>
<accession>A0A8E2QWQ8</accession>
<dbReference type="AlphaFoldDB" id="A0A8E2QWQ8"/>
<evidence type="ECO:0000256" key="3">
    <source>
        <dbReference type="ARBA" id="ARBA00022679"/>
    </source>
</evidence>
<evidence type="ECO:0000256" key="2">
    <source>
        <dbReference type="ARBA" id="ARBA00022603"/>
    </source>
</evidence>
<dbReference type="Gene3D" id="3.40.50.150">
    <property type="entry name" value="Vaccinia Virus protein VP39"/>
    <property type="match status" value="1"/>
</dbReference>
<name>A0A8E2QWQ8_9MOLU</name>
<dbReference type="PANTHER" id="PTHR33841">
    <property type="entry name" value="DNA METHYLTRANSFERASE YEEA-RELATED"/>
    <property type="match status" value="1"/>
</dbReference>
<dbReference type="Pfam" id="PF02384">
    <property type="entry name" value="N6_Mtase"/>
    <property type="match status" value="1"/>
</dbReference>
<sequence length="638" mass="75158">MDIIIYDLSNKPFWMIEDKDESEISKYASSSANINKIKQLISYYNQERETKFLSYFSFNFSSNKPLFATIKVTDRMKNCPNLEDIYDIWDKNFDSTDLFKINPYNLSKKCLKNNDLILIDNDDIVHNIFNQFLTILRINTVSDKPNSFDKLINLFIAKIYDELQDDINFEVNSNNVSYNVEGKRFQYLSKIDTPESFLIRLYDLYKNGMKYCLNKEIIDYTDDDFWELANKNNNQKLLKMFQNLRLKKDNTFAFIEVFDDYTFKNNFEIVKELVELLQKYKFKYNNKKQFLGDFFEELLNESWKQEAGQFFTPLPIVEMMTNALPIKENIQNKLLSTKIQNELLPKTLDYAYGSGHFLISSMDIIQKYIDNIDLNSIKIDNYKNKIQSYKKDKYSWAKEYVYGIEKDYRLSKTTKIASFLNGDGEANVLNADALLKFDSEIFNGTIFYGKKPNNEIFDYIISNPPYSVKGFMKNFIISGIKPGDGTFEFLNEINYKNTNIESFFLERTYQLLKNNGFASIVLPQSFLTNDKYSEIRSWMLEKFYIKSIFLSGPNTFSGTTTSPVILFLQKSAKNIIDLNYHVFVIHSPIMIDHNSLKLEKDFLGFYFSSNKNKKGITITNFDNLKNKLFRKYKKYVFG</sequence>
<gene>
    <name evidence="8" type="primary">hsdM</name>
    <name evidence="8" type="ORF">EELLY_v1c07790</name>
</gene>
<dbReference type="InterPro" id="IPR029063">
    <property type="entry name" value="SAM-dependent_MTases_sf"/>
</dbReference>
<organism evidence="8 9">
    <name type="scientific">Entomoplasma ellychniae</name>
    <dbReference type="NCBI Taxonomy" id="2114"/>
    <lineage>
        <taxon>Bacteria</taxon>
        <taxon>Bacillati</taxon>
        <taxon>Mycoplasmatota</taxon>
        <taxon>Mollicutes</taxon>
        <taxon>Entomoplasmatales</taxon>
        <taxon>Entomoplasmataceae</taxon>
        <taxon>Entomoplasma</taxon>
    </lineage>
</organism>
<comment type="caution">
    <text evidence="8">The sequence shown here is derived from an EMBL/GenBank/DDBJ whole genome shotgun (WGS) entry which is preliminary data.</text>
</comment>
<comment type="catalytic activity">
    <reaction evidence="6">
        <text>a 2'-deoxyadenosine in DNA + S-adenosyl-L-methionine = an N(6)-methyl-2'-deoxyadenosine in DNA + S-adenosyl-L-homocysteine + H(+)</text>
        <dbReference type="Rhea" id="RHEA:15197"/>
        <dbReference type="Rhea" id="RHEA-COMP:12418"/>
        <dbReference type="Rhea" id="RHEA-COMP:12419"/>
        <dbReference type="ChEBI" id="CHEBI:15378"/>
        <dbReference type="ChEBI" id="CHEBI:57856"/>
        <dbReference type="ChEBI" id="CHEBI:59789"/>
        <dbReference type="ChEBI" id="CHEBI:90615"/>
        <dbReference type="ChEBI" id="CHEBI:90616"/>
        <dbReference type="EC" id="2.1.1.72"/>
    </reaction>
</comment>
<feature type="domain" description="DNA methylase adenine-specific" evidence="7">
    <location>
        <begin position="287"/>
        <end position="587"/>
    </location>
</feature>
<keyword evidence="2" id="KW-0489">Methyltransferase</keyword>
<dbReference type="InterPro" id="IPR050953">
    <property type="entry name" value="N4_N6_ade-DNA_methylase"/>
</dbReference>
<dbReference type="GO" id="GO:0009307">
    <property type="term" value="P:DNA restriction-modification system"/>
    <property type="evidence" value="ECO:0007669"/>
    <property type="project" value="UniProtKB-KW"/>
</dbReference>
<dbReference type="PANTHER" id="PTHR33841:SF6">
    <property type="entry name" value="TYPE II METHYLTRANSFERASE M.HINDII"/>
    <property type="match status" value="1"/>
</dbReference>
<dbReference type="SUPFAM" id="SSF53335">
    <property type="entry name" value="S-adenosyl-L-methionine-dependent methyltransferases"/>
    <property type="match status" value="1"/>
</dbReference>
<proteinExistence type="predicted"/>
<evidence type="ECO:0000256" key="4">
    <source>
        <dbReference type="ARBA" id="ARBA00022747"/>
    </source>
</evidence>
<dbReference type="GO" id="GO:0003677">
    <property type="term" value="F:DNA binding"/>
    <property type="evidence" value="ECO:0007669"/>
    <property type="project" value="UniProtKB-KW"/>
</dbReference>
<evidence type="ECO:0000256" key="5">
    <source>
        <dbReference type="ARBA" id="ARBA00023125"/>
    </source>
</evidence>
<keyword evidence="4" id="KW-0680">Restriction system</keyword>
<dbReference type="RefSeq" id="WP_146063622.1">
    <property type="nucleotide sequence ID" value="NZ_PHND01000001.1"/>
</dbReference>
<dbReference type="GO" id="GO:0008170">
    <property type="term" value="F:N-methyltransferase activity"/>
    <property type="evidence" value="ECO:0007669"/>
    <property type="project" value="InterPro"/>
</dbReference>